<dbReference type="PANTHER" id="PTHR13593:SF113">
    <property type="entry name" value="SI:DKEY-266F7.9"/>
    <property type="match status" value="1"/>
</dbReference>
<dbReference type="OrthoDB" id="549549at2759"/>
<dbReference type="AlphaFoldDB" id="A0A835T103"/>
<feature type="compositionally biased region" description="Gly residues" evidence="1">
    <location>
        <begin position="575"/>
        <end position="590"/>
    </location>
</feature>
<dbReference type="GO" id="GO:0008081">
    <property type="term" value="F:phosphoric diester hydrolase activity"/>
    <property type="evidence" value="ECO:0007669"/>
    <property type="project" value="InterPro"/>
</dbReference>
<reference evidence="2" key="1">
    <citation type="journal article" date="2020" name="bioRxiv">
        <title>Comparative genomics of Chlamydomonas.</title>
        <authorList>
            <person name="Craig R.J."/>
            <person name="Hasan A.R."/>
            <person name="Ness R.W."/>
            <person name="Keightley P.D."/>
        </authorList>
    </citation>
    <scope>NUCLEOTIDE SEQUENCE</scope>
    <source>
        <strain evidence="2">CCAP 11/173</strain>
    </source>
</reference>
<dbReference type="SUPFAM" id="SSF51695">
    <property type="entry name" value="PLC-like phosphodiesterases"/>
    <property type="match status" value="1"/>
</dbReference>
<dbReference type="EMBL" id="JAEHOD010000081">
    <property type="protein sequence ID" value="KAG2429995.1"/>
    <property type="molecule type" value="Genomic_DNA"/>
</dbReference>
<feature type="compositionally biased region" description="Pro residues" evidence="1">
    <location>
        <begin position="175"/>
        <end position="187"/>
    </location>
</feature>
<dbReference type="InterPro" id="IPR051057">
    <property type="entry name" value="PI-PLC_domain"/>
</dbReference>
<keyword evidence="3" id="KW-1185">Reference proteome</keyword>
<evidence type="ECO:0000313" key="2">
    <source>
        <dbReference type="EMBL" id="KAG2429995.1"/>
    </source>
</evidence>
<evidence type="ECO:0008006" key="4">
    <source>
        <dbReference type="Google" id="ProtNLM"/>
    </source>
</evidence>
<sequence length="649" mass="67003">MEWMHDSYELLADRRLDQLLLPGTHDSAAHTLTAEQPLGDSASDRFLAWLAGAFPSAVAPWTLTQHATVYEQLCAGVRFLDVRVAWSPPQNPGGRGAPARAAGDGGAFWCSHTFACQPLKAVLQAVADFLAATTHEVVVLALRPDWPHRAAFTRQPGLGARLAAAVADGLRGSMYPPPPPPPLPPPTTTTTQQQQEQQEHVPLRLPSGEELGRGCTARDTNQGPAAATATATATTAAASSAGGGGGGLQLPTLRAMVDSGRRVLVFFDAPRAAAPDAGVPEQSQERSWPPRRHPLQQPLPQARAQQQSAMGAPGLHGPGAERREHGGDRTAADDGSTPVAAANAPCCCGALRLPWHCPPDDQGPGAAGCSRVTVAASGPRLNHHRHGSSSKRAGCIHDSYGCKSSPHALGPHDRLWLGSLCRPLWAQSSSAEGTITGLLQLLMDARRRPLGPGPCWHAAAAATPTPSSVVRDVLRYGPAAAGLRRLAAELEAAELPRLLAAPAPAPGFEVVAAPDIEFVAAPAAASGETALAPGASAAQLVQREEEREVTSHAAGLEPRRNGVAGCSGRGCAASGSGGSRGGCGGGGGPRPKGAADTGGAECRGSPWSGPGGLLRWGRAFAVCLDHPSPAALESIWRLNLQPLQPPLLL</sequence>
<feature type="compositionally biased region" description="Low complexity" evidence="1">
    <location>
        <begin position="295"/>
        <end position="307"/>
    </location>
</feature>
<dbReference type="PANTHER" id="PTHR13593">
    <property type="match status" value="1"/>
</dbReference>
<feature type="compositionally biased region" description="Basic and acidic residues" evidence="1">
    <location>
        <begin position="319"/>
        <end position="332"/>
    </location>
</feature>
<feature type="region of interest" description="Disordered" evidence="1">
    <location>
        <begin position="274"/>
        <end position="336"/>
    </location>
</feature>
<evidence type="ECO:0000313" key="3">
    <source>
        <dbReference type="Proteomes" id="UP000613740"/>
    </source>
</evidence>
<organism evidence="2 3">
    <name type="scientific">Chlamydomonas schloesseri</name>
    <dbReference type="NCBI Taxonomy" id="2026947"/>
    <lineage>
        <taxon>Eukaryota</taxon>
        <taxon>Viridiplantae</taxon>
        <taxon>Chlorophyta</taxon>
        <taxon>core chlorophytes</taxon>
        <taxon>Chlorophyceae</taxon>
        <taxon>CS clade</taxon>
        <taxon>Chlamydomonadales</taxon>
        <taxon>Chlamydomonadaceae</taxon>
        <taxon>Chlamydomonas</taxon>
    </lineage>
</organism>
<proteinExistence type="predicted"/>
<accession>A0A835T103</accession>
<feature type="region of interest" description="Disordered" evidence="1">
    <location>
        <begin position="170"/>
        <end position="231"/>
    </location>
</feature>
<dbReference type="InterPro" id="IPR017946">
    <property type="entry name" value="PLC-like_Pdiesterase_TIM-brl"/>
</dbReference>
<dbReference type="PROSITE" id="PS50007">
    <property type="entry name" value="PIPLC_X_DOMAIN"/>
    <property type="match status" value="1"/>
</dbReference>
<feature type="region of interest" description="Disordered" evidence="1">
    <location>
        <begin position="573"/>
        <end position="603"/>
    </location>
</feature>
<protein>
    <recommendedName>
        <fullName evidence="4">Phosphatidylinositol-specific phospholipase C X domain-containing protein</fullName>
    </recommendedName>
</protein>
<dbReference type="GO" id="GO:0006629">
    <property type="term" value="P:lipid metabolic process"/>
    <property type="evidence" value="ECO:0007669"/>
    <property type="project" value="InterPro"/>
</dbReference>
<gene>
    <name evidence="2" type="ORF">HYH02_013823</name>
</gene>
<name>A0A835T103_9CHLO</name>
<comment type="caution">
    <text evidence="2">The sequence shown here is derived from an EMBL/GenBank/DDBJ whole genome shotgun (WGS) entry which is preliminary data.</text>
</comment>
<dbReference type="Gene3D" id="3.20.20.190">
    <property type="entry name" value="Phosphatidylinositol (PI) phosphodiesterase"/>
    <property type="match status" value="1"/>
</dbReference>
<dbReference type="Proteomes" id="UP000613740">
    <property type="component" value="Unassembled WGS sequence"/>
</dbReference>
<evidence type="ECO:0000256" key="1">
    <source>
        <dbReference type="SAM" id="MobiDB-lite"/>
    </source>
</evidence>